<dbReference type="HOGENOM" id="CLU_2637265_0_0_6"/>
<proteinExistence type="predicted"/>
<gene>
    <name evidence="1" type="ORF">XPG1_1342</name>
</gene>
<dbReference type="Proteomes" id="UP000032735">
    <property type="component" value="Chromosome"/>
</dbReference>
<protein>
    <submittedName>
        <fullName evidence="1">Uncharacterized protein</fullName>
    </submittedName>
</protein>
<dbReference type="KEGG" id="xpo:XPG1_1342"/>
<sequence length="77" mass="9026">MLWQLLRDRFYATLVIWDREEALNGLNLQSRLRKSKILPVMLAALLISPLECLFPSLCRYLSLFTILNVKVCEKRST</sequence>
<evidence type="ECO:0000313" key="1">
    <source>
        <dbReference type="EMBL" id="CDG20997.1"/>
    </source>
</evidence>
<dbReference type="EMBL" id="FO704551">
    <property type="protein sequence ID" value="CDG20997.1"/>
    <property type="molecule type" value="Genomic_DNA"/>
</dbReference>
<name>A0A068R114_9GAMM</name>
<dbReference type="AlphaFoldDB" id="A0A068R114"/>
<organism evidence="1 2">
    <name type="scientific">Xenorhabdus poinarii G6</name>
    <dbReference type="NCBI Taxonomy" id="1354304"/>
    <lineage>
        <taxon>Bacteria</taxon>
        <taxon>Pseudomonadati</taxon>
        <taxon>Pseudomonadota</taxon>
        <taxon>Gammaproteobacteria</taxon>
        <taxon>Enterobacterales</taxon>
        <taxon>Morganellaceae</taxon>
        <taxon>Xenorhabdus</taxon>
    </lineage>
</organism>
<accession>A0A068R114</accession>
<reference evidence="1 2" key="1">
    <citation type="submission" date="2013-07" db="EMBL/GenBank/DDBJ databases">
        <authorList>
            <person name="Genoscope - CEA"/>
        </authorList>
    </citation>
    <scope>NUCLEOTIDE SEQUENCE [LARGE SCALE GENOMIC DNA]</scope>
    <source>
        <strain evidence="1 2">G6</strain>
    </source>
</reference>
<dbReference type="STRING" id="1354304.XPG1_1342"/>
<keyword evidence="2" id="KW-1185">Reference proteome</keyword>
<evidence type="ECO:0000313" key="2">
    <source>
        <dbReference type="Proteomes" id="UP000032735"/>
    </source>
</evidence>